<comment type="caution">
    <text evidence="1">The sequence shown here is derived from an EMBL/GenBank/DDBJ whole genome shotgun (WGS) entry which is preliminary data.</text>
</comment>
<protein>
    <submittedName>
        <fullName evidence="1">Uncharacterized protein</fullName>
    </submittedName>
</protein>
<reference evidence="1" key="1">
    <citation type="journal article" date="2015" name="Nature">
        <title>Complex archaea that bridge the gap between prokaryotes and eukaryotes.</title>
        <authorList>
            <person name="Spang A."/>
            <person name="Saw J.H."/>
            <person name="Jorgensen S.L."/>
            <person name="Zaremba-Niedzwiedzka K."/>
            <person name="Martijn J."/>
            <person name="Lind A.E."/>
            <person name="van Eijk R."/>
            <person name="Schleper C."/>
            <person name="Guy L."/>
            <person name="Ettema T.J."/>
        </authorList>
    </citation>
    <scope>NUCLEOTIDE SEQUENCE</scope>
</reference>
<organism evidence="1">
    <name type="scientific">marine sediment metagenome</name>
    <dbReference type="NCBI Taxonomy" id="412755"/>
    <lineage>
        <taxon>unclassified sequences</taxon>
        <taxon>metagenomes</taxon>
        <taxon>ecological metagenomes</taxon>
    </lineage>
</organism>
<dbReference type="EMBL" id="LAZR01066514">
    <property type="protein sequence ID" value="KKK53424.1"/>
    <property type="molecule type" value="Genomic_DNA"/>
</dbReference>
<proteinExistence type="predicted"/>
<gene>
    <name evidence="1" type="ORF">LCGC14_3094950</name>
</gene>
<evidence type="ECO:0000313" key="1">
    <source>
        <dbReference type="EMBL" id="KKK53424.1"/>
    </source>
</evidence>
<dbReference type="AlphaFoldDB" id="A0A0F8YGY4"/>
<sequence>MFVVVDRKDQVVRVSGLTVTEASWLGYRFVQYNPSWAGRGRHGWCVVAFDMVPTKYSRAETYDISSDWSTAALRVAEIIKNPPPPVHDCPNCKCTPEHCK</sequence>
<accession>A0A0F8YGY4</accession>
<name>A0A0F8YGY4_9ZZZZ</name>